<gene>
    <name evidence="3" type="ORF">A3J61_01115</name>
</gene>
<accession>A0A1F6VSA1</accession>
<dbReference type="AlphaFoldDB" id="A0A1F6VSA1"/>
<keyword evidence="2" id="KW-1133">Transmembrane helix</keyword>
<feature type="coiled-coil region" evidence="1">
    <location>
        <begin position="3"/>
        <end position="30"/>
    </location>
</feature>
<keyword evidence="2" id="KW-0472">Membrane</keyword>
<keyword evidence="2" id="KW-0812">Transmembrane</keyword>
<name>A0A1F6VSA1_9BACT</name>
<sequence>MDNTEIFQKIQNLEAKIDQHTEIINKVYKMQKIGLYTRYGYWMFLILIAFGAAYFISPFVTTLKDVYLGNSGILEILGSVSTAVE</sequence>
<comment type="caution">
    <text evidence="3">The sequence shown here is derived from an EMBL/GenBank/DDBJ whole genome shotgun (WGS) entry which is preliminary data.</text>
</comment>
<feature type="transmembrane region" description="Helical" evidence="2">
    <location>
        <begin position="39"/>
        <end position="60"/>
    </location>
</feature>
<evidence type="ECO:0000256" key="1">
    <source>
        <dbReference type="SAM" id="Coils"/>
    </source>
</evidence>
<evidence type="ECO:0000313" key="3">
    <source>
        <dbReference type="EMBL" id="OGI72551.1"/>
    </source>
</evidence>
<keyword evidence="1" id="KW-0175">Coiled coil</keyword>
<evidence type="ECO:0000313" key="4">
    <source>
        <dbReference type="Proteomes" id="UP000179686"/>
    </source>
</evidence>
<protein>
    <submittedName>
        <fullName evidence="3">Uncharacterized protein</fullName>
    </submittedName>
</protein>
<dbReference type="Proteomes" id="UP000179686">
    <property type="component" value="Unassembled WGS sequence"/>
</dbReference>
<proteinExistence type="predicted"/>
<dbReference type="EMBL" id="MFUC01000004">
    <property type="protein sequence ID" value="OGI72551.1"/>
    <property type="molecule type" value="Genomic_DNA"/>
</dbReference>
<evidence type="ECO:0000256" key="2">
    <source>
        <dbReference type="SAM" id="Phobius"/>
    </source>
</evidence>
<reference evidence="3 4" key="1">
    <citation type="journal article" date="2016" name="Nat. Commun.">
        <title>Thousands of microbial genomes shed light on interconnected biogeochemical processes in an aquifer system.</title>
        <authorList>
            <person name="Anantharaman K."/>
            <person name="Brown C.T."/>
            <person name="Hug L.A."/>
            <person name="Sharon I."/>
            <person name="Castelle C.J."/>
            <person name="Probst A.J."/>
            <person name="Thomas B.C."/>
            <person name="Singh A."/>
            <person name="Wilkins M.J."/>
            <person name="Karaoz U."/>
            <person name="Brodie E.L."/>
            <person name="Williams K.H."/>
            <person name="Hubbard S.S."/>
            <person name="Banfield J.F."/>
        </authorList>
    </citation>
    <scope>NUCLEOTIDE SEQUENCE [LARGE SCALE GENOMIC DNA]</scope>
</reference>
<organism evidence="3 4">
    <name type="scientific">Candidatus Nomurabacteria bacterium RIFCSPHIGHO2_02_FULL_38_15</name>
    <dbReference type="NCBI Taxonomy" id="1801752"/>
    <lineage>
        <taxon>Bacteria</taxon>
        <taxon>Candidatus Nomuraibacteriota</taxon>
    </lineage>
</organism>